<dbReference type="GO" id="GO:0003676">
    <property type="term" value="F:nucleic acid binding"/>
    <property type="evidence" value="ECO:0007669"/>
    <property type="project" value="InterPro"/>
</dbReference>
<dbReference type="PROSITE" id="PS50878">
    <property type="entry name" value="RT_POL"/>
    <property type="match status" value="1"/>
</dbReference>
<keyword evidence="3" id="KW-0548">Nucleotidyltransferase</keyword>
<dbReference type="InterPro" id="IPR043502">
    <property type="entry name" value="DNA/RNA_pol_sf"/>
</dbReference>
<keyword evidence="4" id="KW-1185">Reference proteome</keyword>
<dbReference type="SUPFAM" id="SSF53098">
    <property type="entry name" value="Ribonuclease H-like"/>
    <property type="match status" value="1"/>
</dbReference>
<keyword evidence="3" id="KW-0808">Transferase</keyword>
<dbReference type="Gene3D" id="3.30.420.10">
    <property type="entry name" value="Ribonuclease H-like superfamily/Ribonuclease H"/>
    <property type="match status" value="1"/>
</dbReference>
<dbReference type="InterPro" id="IPR001584">
    <property type="entry name" value="Integrase_cat-core"/>
</dbReference>
<dbReference type="Gene3D" id="3.10.10.10">
    <property type="entry name" value="HIV Type 1 Reverse Transcriptase, subunit A, domain 1"/>
    <property type="match status" value="1"/>
</dbReference>
<accession>A0AAV4BXA1</accession>
<proteinExistence type="predicted"/>
<dbReference type="InterPro" id="IPR036397">
    <property type="entry name" value="RNaseH_sf"/>
</dbReference>
<dbReference type="Gene3D" id="3.30.70.270">
    <property type="match status" value="1"/>
</dbReference>
<dbReference type="FunFam" id="3.30.420.10:FF:000032">
    <property type="entry name" value="Retrovirus-related Pol polyprotein from transposon 297-like Protein"/>
    <property type="match status" value="1"/>
</dbReference>
<dbReference type="InterPro" id="IPR043128">
    <property type="entry name" value="Rev_trsase/Diguanyl_cyclase"/>
</dbReference>
<dbReference type="EMBL" id="BLXT01005565">
    <property type="protein sequence ID" value="GFO23967.1"/>
    <property type="molecule type" value="Genomic_DNA"/>
</dbReference>
<dbReference type="AlphaFoldDB" id="A0AAV4BXA1"/>
<dbReference type="InterPro" id="IPR000477">
    <property type="entry name" value="RT_dom"/>
</dbReference>
<keyword evidence="3" id="KW-0695">RNA-directed DNA polymerase</keyword>
<dbReference type="InterPro" id="IPR012337">
    <property type="entry name" value="RNaseH-like_sf"/>
</dbReference>
<dbReference type="Pfam" id="PF00078">
    <property type="entry name" value="RVT_1"/>
    <property type="match status" value="1"/>
</dbReference>
<gene>
    <name evidence="3" type="ORF">PoB_005047200</name>
</gene>
<dbReference type="CDD" id="cd01647">
    <property type="entry name" value="RT_LTR"/>
    <property type="match status" value="1"/>
</dbReference>
<comment type="caution">
    <text evidence="3">The sequence shown here is derived from an EMBL/GenBank/DDBJ whole genome shotgun (WGS) entry which is preliminary data.</text>
</comment>
<organism evidence="3 4">
    <name type="scientific">Plakobranchus ocellatus</name>
    <dbReference type="NCBI Taxonomy" id="259542"/>
    <lineage>
        <taxon>Eukaryota</taxon>
        <taxon>Metazoa</taxon>
        <taxon>Spiralia</taxon>
        <taxon>Lophotrochozoa</taxon>
        <taxon>Mollusca</taxon>
        <taxon>Gastropoda</taxon>
        <taxon>Heterobranchia</taxon>
        <taxon>Euthyneura</taxon>
        <taxon>Panpulmonata</taxon>
        <taxon>Sacoglossa</taxon>
        <taxon>Placobranchoidea</taxon>
        <taxon>Plakobranchidae</taxon>
        <taxon>Plakobranchus</taxon>
    </lineage>
</organism>
<dbReference type="Pfam" id="PF00665">
    <property type="entry name" value="rve"/>
    <property type="match status" value="1"/>
</dbReference>
<feature type="domain" description="Integrase catalytic" evidence="2">
    <location>
        <begin position="3"/>
        <end position="155"/>
    </location>
</feature>
<evidence type="ECO:0000259" key="1">
    <source>
        <dbReference type="PROSITE" id="PS50878"/>
    </source>
</evidence>
<dbReference type="InterPro" id="IPR050951">
    <property type="entry name" value="Retrovirus_Pol_polyprotein"/>
</dbReference>
<dbReference type="PROSITE" id="PS50994">
    <property type="entry name" value="INTEGRASE"/>
    <property type="match status" value="1"/>
</dbReference>
<evidence type="ECO:0000313" key="3">
    <source>
        <dbReference type="EMBL" id="GFO23967.1"/>
    </source>
</evidence>
<protein>
    <submittedName>
        <fullName evidence="3">Reverse transcriptase</fullName>
    </submittedName>
</protein>
<dbReference type="GO" id="GO:0015074">
    <property type="term" value="P:DNA integration"/>
    <property type="evidence" value="ECO:0007669"/>
    <property type="project" value="InterPro"/>
</dbReference>
<dbReference type="SUPFAM" id="SSF56672">
    <property type="entry name" value="DNA/RNA polymerases"/>
    <property type="match status" value="1"/>
</dbReference>
<name>A0AAV4BXA1_9GAST</name>
<evidence type="ECO:0000259" key="2">
    <source>
        <dbReference type="PROSITE" id="PS50994"/>
    </source>
</evidence>
<dbReference type="PANTHER" id="PTHR37984:SF15">
    <property type="entry name" value="INTEGRASE CATALYTIC DOMAIN-CONTAINING PROTEIN"/>
    <property type="match status" value="1"/>
</dbReference>
<dbReference type="PANTHER" id="PTHR37984">
    <property type="entry name" value="PROTEIN CBG26694"/>
    <property type="match status" value="1"/>
</dbReference>
<dbReference type="GO" id="GO:0003964">
    <property type="term" value="F:RNA-directed DNA polymerase activity"/>
    <property type="evidence" value="ECO:0007669"/>
    <property type="project" value="UniProtKB-KW"/>
</dbReference>
<reference evidence="3 4" key="1">
    <citation type="journal article" date="2021" name="Elife">
        <title>Chloroplast acquisition without the gene transfer in kleptoplastic sea slugs, Plakobranchus ocellatus.</title>
        <authorList>
            <person name="Maeda T."/>
            <person name="Takahashi S."/>
            <person name="Yoshida T."/>
            <person name="Shimamura S."/>
            <person name="Takaki Y."/>
            <person name="Nagai Y."/>
            <person name="Toyoda A."/>
            <person name="Suzuki Y."/>
            <person name="Arimoto A."/>
            <person name="Ishii H."/>
            <person name="Satoh N."/>
            <person name="Nishiyama T."/>
            <person name="Hasebe M."/>
            <person name="Maruyama T."/>
            <person name="Minagawa J."/>
            <person name="Obokata J."/>
            <person name="Shigenobu S."/>
        </authorList>
    </citation>
    <scope>NUCLEOTIDE SEQUENCE [LARGE SCALE GENOMIC DNA]</scope>
</reference>
<feature type="domain" description="Reverse transcriptase" evidence="1">
    <location>
        <begin position="388"/>
        <end position="539"/>
    </location>
</feature>
<dbReference type="Proteomes" id="UP000735302">
    <property type="component" value="Unassembled WGS sequence"/>
</dbReference>
<evidence type="ECO:0000313" key="4">
    <source>
        <dbReference type="Proteomes" id="UP000735302"/>
    </source>
</evidence>
<sequence length="539" mass="61899">MEVISEPFQKVVIDLVGPLPTTNLTLIDTATRYPEAIGIPNCTSETIANILFEIFSRLGIPKQVLSDNARQLISESMQETYRLLGISQRLSAPHHPISHGAVERWNQTLQKILVKISEDSEHDWDEMLPAALFAVRHMPNAATKYPPFELMLGRKVRGPIDVIADLCNNVTVDEDLIQAYTYADKLKKIIRKANLIASKNAEEFAKDQKTYYDQHAHPRYFKKHDKVLVLLPKKGNSLYLAYQGPYSVVKRKGDNYYIQIGKYLRVYHANILKLYHERNDDMVYMASLGYIEEDKEETEEQPQIEFYQHTATQNYKNAKIDEDLTPVQKLEVRQVLEKHSNVLTDVPGKTDILKHEIRLTDNKPFRVTQYATPFRAKAAIQKELNSMLGQDIIRPSTSPYCSPITVVNKPDGSIRLCIDFRKLNSITEFDNEPIPQLEEIMTRVHRARYFSKLDMTKGYFQISLEENSKKYTAFQTSMGLMEFNYLPFGLSTAAPSFNRAMSRTLQGVIAEKQTTTRKMFEKMSVELERRSSSLLSLPA</sequence>